<sequence length="79" mass="9149">HFDLCNPDKEFNQQLIFDDEKHQGNPDEIIVDEQEISNGVYQSIRNLLQILILIWNSSNPPILQPGNTINLKLSHQEIL</sequence>
<proteinExistence type="predicted"/>
<gene>
    <name evidence="1" type="ORF">RhiirC2_805578</name>
</gene>
<feature type="non-terminal residue" evidence="1">
    <location>
        <position position="1"/>
    </location>
</feature>
<evidence type="ECO:0000313" key="1">
    <source>
        <dbReference type="EMBL" id="PKK35978.1"/>
    </source>
</evidence>
<reference evidence="1 2" key="1">
    <citation type="submission" date="2016-04" db="EMBL/GenBank/DDBJ databases">
        <title>Genome analyses suggest a sexual origin of heterokaryosis in a supposedly ancient asexual fungus.</title>
        <authorList>
            <person name="Ropars J."/>
            <person name="Sedzielewska K."/>
            <person name="Noel J."/>
            <person name="Charron P."/>
            <person name="Farinelli L."/>
            <person name="Marton T."/>
            <person name="Kruger M."/>
            <person name="Pelin A."/>
            <person name="Brachmann A."/>
            <person name="Corradi N."/>
        </authorList>
    </citation>
    <scope>NUCLEOTIDE SEQUENCE [LARGE SCALE GENOMIC DNA]</scope>
    <source>
        <strain evidence="1 2">C2</strain>
    </source>
</reference>
<reference evidence="1 2" key="2">
    <citation type="submission" date="2017-10" db="EMBL/GenBank/DDBJ databases">
        <title>Extensive intraspecific genome diversity in a model arbuscular mycorrhizal fungus.</title>
        <authorList>
            <person name="Chen E.C.H."/>
            <person name="Morin E."/>
            <person name="Baudet D."/>
            <person name="Noel J."/>
            <person name="Ndikumana S."/>
            <person name="Charron P."/>
            <person name="St-Onge C."/>
            <person name="Giorgi J."/>
            <person name="Grigoriev I.V."/>
            <person name="Roux C."/>
            <person name="Martin F.M."/>
            <person name="Corradi N."/>
        </authorList>
    </citation>
    <scope>NUCLEOTIDE SEQUENCE [LARGE SCALE GENOMIC DNA]</scope>
    <source>
        <strain evidence="1 2">C2</strain>
    </source>
</reference>
<protein>
    <submittedName>
        <fullName evidence="1">Uncharacterized protein</fullName>
    </submittedName>
</protein>
<dbReference type="AlphaFoldDB" id="A0A2N1KLN0"/>
<accession>A0A2N1KLN0</accession>
<organism evidence="1 2">
    <name type="scientific">Rhizophagus irregularis</name>
    <dbReference type="NCBI Taxonomy" id="588596"/>
    <lineage>
        <taxon>Eukaryota</taxon>
        <taxon>Fungi</taxon>
        <taxon>Fungi incertae sedis</taxon>
        <taxon>Mucoromycota</taxon>
        <taxon>Glomeromycotina</taxon>
        <taxon>Glomeromycetes</taxon>
        <taxon>Glomerales</taxon>
        <taxon>Glomeraceae</taxon>
        <taxon>Rhizophagus</taxon>
    </lineage>
</organism>
<dbReference type="EMBL" id="LLXL01010566">
    <property type="protein sequence ID" value="PKK35978.1"/>
    <property type="molecule type" value="Genomic_DNA"/>
</dbReference>
<evidence type="ECO:0000313" key="2">
    <source>
        <dbReference type="Proteomes" id="UP000233469"/>
    </source>
</evidence>
<name>A0A2N1KLN0_9GLOM</name>
<comment type="caution">
    <text evidence="1">The sequence shown here is derived from an EMBL/GenBank/DDBJ whole genome shotgun (WGS) entry which is preliminary data.</text>
</comment>
<dbReference type="Proteomes" id="UP000233469">
    <property type="component" value="Unassembled WGS sequence"/>
</dbReference>